<keyword evidence="1" id="KW-1133">Transmembrane helix</keyword>
<dbReference type="InterPro" id="IPR052895">
    <property type="entry name" value="HetReg/Transcr_Mod"/>
</dbReference>
<gene>
    <name evidence="3" type="ORF">EV356DRAFT_317627</name>
</gene>
<dbReference type="Proteomes" id="UP000800092">
    <property type="component" value="Unassembled WGS sequence"/>
</dbReference>
<dbReference type="Pfam" id="PF06985">
    <property type="entry name" value="HET"/>
    <property type="match status" value="1"/>
</dbReference>
<evidence type="ECO:0000256" key="1">
    <source>
        <dbReference type="SAM" id="Phobius"/>
    </source>
</evidence>
<evidence type="ECO:0000259" key="2">
    <source>
        <dbReference type="Pfam" id="PF06985"/>
    </source>
</evidence>
<dbReference type="PANTHER" id="PTHR24148:SF73">
    <property type="entry name" value="HET DOMAIN PROTEIN (AFU_ORTHOLOGUE AFUA_8G01020)"/>
    <property type="match status" value="1"/>
</dbReference>
<feature type="domain" description="Heterokaryon incompatibility" evidence="2">
    <location>
        <begin position="2"/>
        <end position="91"/>
    </location>
</feature>
<proteinExistence type="predicted"/>
<organism evidence="3 4">
    <name type="scientific">Viridothelium virens</name>
    <name type="common">Speckled blister lichen</name>
    <name type="synonym">Trypethelium virens</name>
    <dbReference type="NCBI Taxonomy" id="1048519"/>
    <lineage>
        <taxon>Eukaryota</taxon>
        <taxon>Fungi</taxon>
        <taxon>Dikarya</taxon>
        <taxon>Ascomycota</taxon>
        <taxon>Pezizomycotina</taxon>
        <taxon>Dothideomycetes</taxon>
        <taxon>Dothideomycetes incertae sedis</taxon>
        <taxon>Trypetheliales</taxon>
        <taxon>Trypetheliaceae</taxon>
        <taxon>Viridothelium</taxon>
    </lineage>
</organism>
<keyword evidence="1" id="KW-0812">Transmembrane</keyword>
<dbReference type="InterPro" id="IPR010730">
    <property type="entry name" value="HET"/>
</dbReference>
<protein>
    <recommendedName>
        <fullName evidence="2">Heterokaryon incompatibility domain-containing protein</fullName>
    </recommendedName>
</protein>
<keyword evidence="4" id="KW-1185">Reference proteome</keyword>
<feature type="transmembrane region" description="Helical" evidence="1">
    <location>
        <begin position="99"/>
        <end position="121"/>
    </location>
</feature>
<reference evidence="3" key="1">
    <citation type="journal article" date="2020" name="Stud. Mycol.">
        <title>101 Dothideomycetes genomes: a test case for predicting lifestyles and emergence of pathogens.</title>
        <authorList>
            <person name="Haridas S."/>
            <person name="Albert R."/>
            <person name="Binder M."/>
            <person name="Bloem J."/>
            <person name="Labutti K."/>
            <person name="Salamov A."/>
            <person name="Andreopoulos B."/>
            <person name="Baker S."/>
            <person name="Barry K."/>
            <person name="Bills G."/>
            <person name="Bluhm B."/>
            <person name="Cannon C."/>
            <person name="Castanera R."/>
            <person name="Culley D."/>
            <person name="Daum C."/>
            <person name="Ezra D."/>
            <person name="Gonzalez J."/>
            <person name="Henrissat B."/>
            <person name="Kuo A."/>
            <person name="Liang C."/>
            <person name="Lipzen A."/>
            <person name="Lutzoni F."/>
            <person name="Magnuson J."/>
            <person name="Mondo S."/>
            <person name="Nolan M."/>
            <person name="Ohm R."/>
            <person name="Pangilinan J."/>
            <person name="Park H.-J."/>
            <person name="Ramirez L."/>
            <person name="Alfaro M."/>
            <person name="Sun H."/>
            <person name="Tritt A."/>
            <person name="Yoshinaga Y."/>
            <person name="Zwiers L.-H."/>
            <person name="Turgeon B."/>
            <person name="Goodwin S."/>
            <person name="Spatafora J."/>
            <person name="Crous P."/>
            <person name="Grigoriev I."/>
        </authorList>
    </citation>
    <scope>NUCLEOTIDE SEQUENCE</scope>
    <source>
        <strain evidence="3">Tuck. ex Michener</strain>
    </source>
</reference>
<dbReference type="EMBL" id="ML991833">
    <property type="protein sequence ID" value="KAF2231007.1"/>
    <property type="molecule type" value="Genomic_DNA"/>
</dbReference>
<dbReference type="PANTHER" id="PTHR24148">
    <property type="entry name" value="ANKYRIN REPEAT DOMAIN-CONTAINING PROTEIN 39 HOMOLOG-RELATED"/>
    <property type="match status" value="1"/>
</dbReference>
<sequence>MASQIRLMHRIYSSASRVVVWLSPQLDCSNEAFSSLGAFTETWISGPKYLWNRDSRLFRKELMKPVDSNGVFTALRLLQRSYWYRGWINQELVFSARNAVVHCGSMMIEISILLLIFLQVVEMELPYRPWASTRRRFEPFSNLWRPQVILRRRLRTDLMPEVRNLVDQISTANAPCSMITQLLQSNITGTIDLYSLLLYTRFCHMSDPRD</sequence>
<name>A0A6A6GZG6_VIRVR</name>
<evidence type="ECO:0000313" key="3">
    <source>
        <dbReference type="EMBL" id="KAF2231007.1"/>
    </source>
</evidence>
<dbReference type="AlphaFoldDB" id="A0A6A6GZG6"/>
<evidence type="ECO:0000313" key="4">
    <source>
        <dbReference type="Proteomes" id="UP000800092"/>
    </source>
</evidence>
<keyword evidence="1" id="KW-0472">Membrane</keyword>
<accession>A0A6A6GZG6</accession>